<name>A0A1M7YEW5_9BACT</name>
<dbReference type="Gene3D" id="3.40.190.10">
    <property type="entry name" value="Periplasmic binding protein-like II"/>
    <property type="match status" value="2"/>
</dbReference>
<dbReference type="SUPFAM" id="SSF53850">
    <property type="entry name" value="Periplasmic binding protein-like II"/>
    <property type="match status" value="1"/>
</dbReference>
<dbReference type="PANTHER" id="PTHR30222:SF17">
    <property type="entry name" value="SPERMIDINE_PUTRESCINE-BINDING PERIPLASMIC PROTEIN"/>
    <property type="match status" value="1"/>
</dbReference>
<evidence type="ECO:0000256" key="6">
    <source>
        <dbReference type="SAM" id="SignalP"/>
    </source>
</evidence>
<dbReference type="EMBL" id="FRFE01000023">
    <property type="protein sequence ID" value="SHO51121.1"/>
    <property type="molecule type" value="Genomic_DNA"/>
</dbReference>
<sequence>MKKIFALLVLLLGGLSNTIALAQEELHVFIWSEYMDEAKMSQDFEAATGIKVKIDRYESNEDMIAKLQAGGVRQYDIIVPSDFVMPSLIHLGLIQKLDHSKIPNLHNLSKKFKTADYDPGNVYSVGYQWGTVGLMYNKEKISDADVASWSILFDPAKKPGNFYLIDSVREMMGIALDALGYDFNSTKPEELKAAVDLLVATKKRSGCMGFKGGVGGKNDVVAGVANAAIVYNGDAIQAIADAPDKFGFIVPKEGSVIWIDSMCIPAEAPNVAAAHKWINWILEPQVGAELSNYNHYASPNEASIPYLDKADLANPGVWPPSETMASLSFAKDLGDQMKMIDQAWTMVKSK</sequence>
<dbReference type="OrthoDB" id="6776301at2"/>
<protein>
    <submittedName>
        <fullName evidence="7">Spermidine/putrescine transport system substrate-binding protein</fullName>
    </submittedName>
</protein>
<dbReference type="InterPro" id="IPR001188">
    <property type="entry name" value="Sperm_putr-bd"/>
</dbReference>
<evidence type="ECO:0000256" key="5">
    <source>
        <dbReference type="PIRSR" id="PIRSR019574-1"/>
    </source>
</evidence>
<comment type="subcellular location">
    <subcellularLocation>
        <location evidence="1">Periplasm</location>
    </subcellularLocation>
</comment>
<dbReference type="AlphaFoldDB" id="A0A1M7YEW5"/>
<dbReference type="PRINTS" id="PR00909">
    <property type="entry name" value="SPERMDNBNDNG"/>
</dbReference>
<keyword evidence="2" id="KW-0813">Transport</keyword>
<gene>
    <name evidence="7" type="ORF">SAMN02745220_03853</name>
</gene>
<organism evidence="7 8">
    <name type="scientific">Desulfopila aestuarii DSM 18488</name>
    <dbReference type="NCBI Taxonomy" id="1121416"/>
    <lineage>
        <taxon>Bacteria</taxon>
        <taxon>Pseudomonadati</taxon>
        <taxon>Thermodesulfobacteriota</taxon>
        <taxon>Desulfobulbia</taxon>
        <taxon>Desulfobulbales</taxon>
        <taxon>Desulfocapsaceae</taxon>
        <taxon>Desulfopila</taxon>
    </lineage>
</organism>
<keyword evidence="4" id="KW-0574">Periplasm</keyword>
<evidence type="ECO:0000256" key="4">
    <source>
        <dbReference type="ARBA" id="ARBA00022764"/>
    </source>
</evidence>
<feature type="binding site" evidence="5">
    <location>
        <position position="33"/>
    </location>
    <ligand>
        <name>spermidine</name>
        <dbReference type="ChEBI" id="CHEBI:57834"/>
    </ligand>
</feature>
<proteinExistence type="predicted"/>
<evidence type="ECO:0000313" key="8">
    <source>
        <dbReference type="Proteomes" id="UP000184603"/>
    </source>
</evidence>
<dbReference type="STRING" id="1121416.SAMN02745220_03853"/>
<dbReference type="CDD" id="cd13590">
    <property type="entry name" value="PBP2_PotD_PotF_like"/>
    <property type="match status" value="1"/>
</dbReference>
<keyword evidence="8" id="KW-1185">Reference proteome</keyword>
<dbReference type="PIRSF" id="PIRSF019574">
    <property type="entry name" value="Periplasmic_polyamine_BP"/>
    <property type="match status" value="1"/>
</dbReference>
<dbReference type="Proteomes" id="UP000184603">
    <property type="component" value="Unassembled WGS sequence"/>
</dbReference>
<dbReference type="Pfam" id="PF13416">
    <property type="entry name" value="SBP_bac_8"/>
    <property type="match status" value="1"/>
</dbReference>
<evidence type="ECO:0000313" key="7">
    <source>
        <dbReference type="EMBL" id="SHO51121.1"/>
    </source>
</evidence>
<evidence type="ECO:0000256" key="1">
    <source>
        <dbReference type="ARBA" id="ARBA00004418"/>
    </source>
</evidence>
<dbReference type="InterPro" id="IPR006059">
    <property type="entry name" value="SBP"/>
</dbReference>
<dbReference type="RefSeq" id="WP_073615293.1">
    <property type="nucleotide sequence ID" value="NZ_FRFE01000023.1"/>
</dbReference>
<keyword evidence="3 6" id="KW-0732">Signal</keyword>
<dbReference type="GO" id="GO:0015846">
    <property type="term" value="P:polyamine transport"/>
    <property type="evidence" value="ECO:0007669"/>
    <property type="project" value="InterPro"/>
</dbReference>
<evidence type="ECO:0000256" key="3">
    <source>
        <dbReference type="ARBA" id="ARBA00022729"/>
    </source>
</evidence>
<evidence type="ECO:0000256" key="2">
    <source>
        <dbReference type="ARBA" id="ARBA00022448"/>
    </source>
</evidence>
<dbReference type="PANTHER" id="PTHR30222">
    <property type="entry name" value="SPERMIDINE/PUTRESCINE-BINDING PERIPLASMIC PROTEIN"/>
    <property type="match status" value="1"/>
</dbReference>
<dbReference type="GO" id="GO:0019808">
    <property type="term" value="F:polyamine binding"/>
    <property type="evidence" value="ECO:0007669"/>
    <property type="project" value="InterPro"/>
</dbReference>
<dbReference type="GO" id="GO:0042597">
    <property type="term" value="C:periplasmic space"/>
    <property type="evidence" value="ECO:0007669"/>
    <property type="project" value="UniProtKB-SubCell"/>
</dbReference>
<feature type="signal peptide" evidence="6">
    <location>
        <begin position="1"/>
        <end position="22"/>
    </location>
</feature>
<feature type="chain" id="PRO_5013133756" evidence="6">
    <location>
        <begin position="23"/>
        <end position="350"/>
    </location>
</feature>
<accession>A0A1M7YEW5</accession>
<reference evidence="7 8" key="1">
    <citation type="submission" date="2016-12" db="EMBL/GenBank/DDBJ databases">
        <authorList>
            <person name="Song W.-J."/>
            <person name="Kurnit D.M."/>
        </authorList>
    </citation>
    <scope>NUCLEOTIDE SEQUENCE [LARGE SCALE GENOMIC DNA]</scope>
    <source>
        <strain evidence="7 8">DSM 18488</strain>
    </source>
</reference>